<dbReference type="FunFam" id="3.30.160.60:FF:000145">
    <property type="entry name" value="Zinc finger protein 574"/>
    <property type="match status" value="1"/>
</dbReference>
<feature type="domain" description="C2H2-type" evidence="8">
    <location>
        <begin position="459"/>
        <end position="487"/>
    </location>
</feature>
<dbReference type="GO" id="GO:0000977">
    <property type="term" value="F:RNA polymerase II transcription regulatory region sequence-specific DNA binding"/>
    <property type="evidence" value="ECO:0007669"/>
    <property type="project" value="TreeGrafter"/>
</dbReference>
<evidence type="ECO:0000256" key="6">
    <source>
        <dbReference type="ARBA" id="ARBA00023242"/>
    </source>
</evidence>
<dbReference type="Proteomes" id="UP000198287">
    <property type="component" value="Unassembled WGS sequence"/>
</dbReference>
<evidence type="ECO:0000256" key="2">
    <source>
        <dbReference type="ARBA" id="ARBA00022723"/>
    </source>
</evidence>
<dbReference type="AlphaFoldDB" id="A0A226E8Z9"/>
<feature type="domain" description="C2H2-type" evidence="8">
    <location>
        <begin position="516"/>
        <end position="544"/>
    </location>
</feature>
<name>A0A226E8Z9_FOLCA</name>
<keyword evidence="2" id="KW-0479">Metal-binding</keyword>
<feature type="domain" description="C2H2-type" evidence="8">
    <location>
        <begin position="240"/>
        <end position="266"/>
    </location>
</feature>
<dbReference type="PANTHER" id="PTHR24379:SF121">
    <property type="entry name" value="C2H2-TYPE DOMAIN-CONTAINING PROTEIN"/>
    <property type="match status" value="1"/>
</dbReference>
<dbReference type="OMA" id="CECAFYT"/>
<dbReference type="GO" id="GO:0000981">
    <property type="term" value="F:DNA-binding transcription factor activity, RNA polymerase II-specific"/>
    <property type="evidence" value="ECO:0007669"/>
    <property type="project" value="TreeGrafter"/>
</dbReference>
<dbReference type="SMART" id="SM00355">
    <property type="entry name" value="ZnF_C2H2"/>
    <property type="match status" value="21"/>
</dbReference>
<feature type="domain" description="C2H2-type" evidence="8">
    <location>
        <begin position="487"/>
        <end position="515"/>
    </location>
</feature>
<dbReference type="SUPFAM" id="SSF57667">
    <property type="entry name" value="beta-beta-alpha zinc fingers"/>
    <property type="match status" value="8"/>
</dbReference>
<feature type="domain" description="C2H2-type" evidence="8">
    <location>
        <begin position="277"/>
        <end position="311"/>
    </location>
</feature>
<feature type="domain" description="C2H2-type" evidence="8">
    <location>
        <begin position="312"/>
        <end position="339"/>
    </location>
</feature>
<dbReference type="PANTHER" id="PTHR24379">
    <property type="entry name" value="KRAB AND ZINC FINGER DOMAIN-CONTAINING"/>
    <property type="match status" value="1"/>
</dbReference>
<keyword evidence="3" id="KW-0677">Repeat</keyword>
<dbReference type="GO" id="GO:0008270">
    <property type="term" value="F:zinc ion binding"/>
    <property type="evidence" value="ECO:0007669"/>
    <property type="project" value="UniProtKB-KW"/>
</dbReference>
<feature type="domain" description="C2H2-type" evidence="8">
    <location>
        <begin position="212"/>
        <end position="239"/>
    </location>
</feature>
<dbReference type="InterPro" id="IPR013087">
    <property type="entry name" value="Znf_C2H2_type"/>
</dbReference>
<comment type="caution">
    <text evidence="9">The sequence shown here is derived from an EMBL/GenBank/DDBJ whole genome shotgun (WGS) entry which is preliminary data.</text>
</comment>
<keyword evidence="10" id="KW-1185">Reference proteome</keyword>
<feature type="domain" description="C2H2-type" evidence="8">
    <location>
        <begin position="41"/>
        <end position="68"/>
    </location>
</feature>
<keyword evidence="5" id="KW-0862">Zinc</keyword>
<organism evidence="9 10">
    <name type="scientific">Folsomia candida</name>
    <name type="common">Springtail</name>
    <dbReference type="NCBI Taxonomy" id="158441"/>
    <lineage>
        <taxon>Eukaryota</taxon>
        <taxon>Metazoa</taxon>
        <taxon>Ecdysozoa</taxon>
        <taxon>Arthropoda</taxon>
        <taxon>Hexapoda</taxon>
        <taxon>Collembola</taxon>
        <taxon>Entomobryomorpha</taxon>
        <taxon>Isotomoidea</taxon>
        <taxon>Isotomidae</taxon>
        <taxon>Proisotominae</taxon>
        <taxon>Folsomia</taxon>
    </lineage>
</organism>
<feature type="domain" description="C2H2-type" evidence="8">
    <location>
        <begin position="13"/>
        <end position="40"/>
    </location>
</feature>
<dbReference type="GO" id="GO:0005634">
    <property type="term" value="C:nucleus"/>
    <property type="evidence" value="ECO:0007669"/>
    <property type="project" value="UniProtKB-SubCell"/>
</dbReference>
<feature type="domain" description="C2H2-type" evidence="8">
    <location>
        <begin position="544"/>
        <end position="571"/>
    </location>
</feature>
<feature type="domain" description="C2H2-type" evidence="8">
    <location>
        <begin position="431"/>
        <end position="459"/>
    </location>
</feature>
<feature type="domain" description="C2H2-type" evidence="8">
    <location>
        <begin position="156"/>
        <end position="180"/>
    </location>
</feature>
<evidence type="ECO:0000256" key="3">
    <source>
        <dbReference type="ARBA" id="ARBA00022737"/>
    </source>
</evidence>
<comment type="subcellular location">
    <subcellularLocation>
        <location evidence="1">Nucleus</location>
    </subcellularLocation>
</comment>
<evidence type="ECO:0000256" key="4">
    <source>
        <dbReference type="ARBA" id="ARBA00022771"/>
    </source>
</evidence>
<reference evidence="9 10" key="1">
    <citation type="submission" date="2015-12" db="EMBL/GenBank/DDBJ databases">
        <title>The genome of Folsomia candida.</title>
        <authorList>
            <person name="Faddeeva A."/>
            <person name="Derks M.F."/>
            <person name="Anvar Y."/>
            <person name="Smit S."/>
            <person name="Van Straalen N."/>
            <person name="Roelofs D."/>
        </authorList>
    </citation>
    <scope>NUCLEOTIDE SEQUENCE [LARGE SCALE GENOMIC DNA]</scope>
    <source>
        <strain evidence="9 10">VU population</strain>
        <tissue evidence="9">Whole body</tissue>
    </source>
</reference>
<gene>
    <name evidence="9" type="ORF">Fcan01_10421</name>
</gene>
<keyword evidence="6" id="KW-0539">Nucleus</keyword>
<dbReference type="Pfam" id="PF00096">
    <property type="entry name" value="zf-C2H2"/>
    <property type="match status" value="4"/>
</dbReference>
<dbReference type="Gene3D" id="3.30.160.60">
    <property type="entry name" value="Classic Zinc Finger"/>
    <property type="match status" value="10"/>
</dbReference>
<dbReference type="EMBL" id="LNIX01000005">
    <property type="protein sequence ID" value="OXA53840.1"/>
    <property type="molecule type" value="Genomic_DNA"/>
</dbReference>
<evidence type="ECO:0000259" key="8">
    <source>
        <dbReference type="PROSITE" id="PS50157"/>
    </source>
</evidence>
<evidence type="ECO:0000313" key="10">
    <source>
        <dbReference type="Proteomes" id="UP000198287"/>
    </source>
</evidence>
<dbReference type="OrthoDB" id="10043029at2759"/>
<proteinExistence type="predicted"/>
<dbReference type="FunFam" id="3.30.160.60:FF:000446">
    <property type="entry name" value="Zinc finger protein"/>
    <property type="match status" value="1"/>
</dbReference>
<sequence>MEWPRGNRDDRPFPCSKCPASFKTRSKLHRHKYTHTGKKPFKCPVSGCSRLFIEKYELRNHSDRYHSGIIREKLVKCDLCECAFYTKSSLATHLATRHSYCASCDVDLKDFSALTAHQRAHEQGSSFTCHLCSIGILDGLQFKNHWLTHVDAPRHIQCSKCSKKFKSEKNLQSHFSYTHALLEVRAQCKLCPKSFPNLRQLRHHETGHVRQHACYFCKKNFGNISSLRDHMTTHTREVAYFCDVEQCGFSTSTYSGLSSHVNNMHTVGFTRTYWSCYFCSVKYKLKLLCKKPYHSSEGLKFHITSHTTEKPWKCSICGNSYAASSVLKAHKRTHDPNRKQLLCHLCNYSGVYLSEHIKRKHSNLPKPCQCHHCDSKFWKKHELRRHINSIHVNPKVKKPRPNYQCQFCHKILTGATKLRDHIAIHTGESFYSCRQCDASFRNDTSLRDHVEKWHRGEKHPCQRCHYVFFSKTKLDYHVKIRHSGVTHKCGKCSKAFRAQMELTRHLKLVHSDVKNFPCPICGRMFKMRCHVKAHVQNVHEQRTHSCYFCAKKFPNVYTMKDHLLDHTREMPFKCVTCGTKFKTGSSLKGHMGRVNVDGLGRKCPECDAVLKNDESLQKHVKFVHHINLTTKQLRNISKATYGD</sequence>
<dbReference type="InterPro" id="IPR036236">
    <property type="entry name" value="Znf_C2H2_sf"/>
</dbReference>
<dbReference type="PROSITE" id="PS50157">
    <property type="entry name" value="ZINC_FINGER_C2H2_2"/>
    <property type="match status" value="15"/>
</dbReference>
<keyword evidence="4 7" id="KW-0863">Zinc-finger</keyword>
<feature type="domain" description="C2H2-type" evidence="8">
    <location>
        <begin position="186"/>
        <end position="213"/>
    </location>
</feature>
<feature type="domain" description="C2H2-type" evidence="8">
    <location>
        <begin position="403"/>
        <end position="430"/>
    </location>
</feature>
<dbReference type="PROSITE" id="PS00028">
    <property type="entry name" value="ZINC_FINGER_C2H2_1"/>
    <property type="match status" value="15"/>
</dbReference>
<evidence type="ECO:0000256" key="7">
    <source>
        <dbReference type="PROSITE-ProRule" id="PRU00042"/>
    </source>
</evidence>
<evidence type="ECO:0000313" key="9">
    <source>
        <dbReference type="EMBL" id="OXA53840.1"/>
    </source>
</evidence>
<evidence type="ECO:0000256" key="5">
    <source>
        <dbReference type="ARBA" id="ARBA00022833"/>
    </source>
</evidence>
<feature type="domain" description="C2H2-type" evidence="8">
    <location>
        <begin position="368"/>
        <end position="396"/>
    </location>
</feature>
<evidence type="ECO:0000256" key="1">
    <source>
        <dbReference type="ARBA" id="ARBA00004123"/>
    </source>
</evidence>
<accession>A0A226E8Z9</accession>
<protein>
    <submittedName>
        <fullName evidence="9">Zinc finger protein 26</fullName>
    </submittedName>
</protein>